<accession>A0ABT7UHY5</accession>
<dbReference type="PANTHER" id="PTHR43077:SF5">
    <property type="entry name" value="PHAGE INFECTION PROTEIN"/>
    <property type="match status" value="1"/>
</dbReference>
<evidence type="ECO:0000256" key="4">
    <source>
        <dbReference type="ARBA" id="ARBA00023136"/>
    </source>
</evidence>
<evidence type="ECO:0000313" key="8">
    <source>
        <dbReference type="Proteomes" id="UP001529275"/>
    </source>
</evidence>
<dbReference type="Gene3D" id="3.40.1710.10">
    <property type="entry name" value="abc type-2 transporter like domain"/>
    <property type="match status" value="1"/>
</dbReference>
<proteinExistence type="predicted"/>
<dbReference type="InterPro" id="IPR017500">
    <property type="entry name" value="Phage_infect_YhgE_N"/>
</dbReference>
<dbReference type="Proteomes" id="UP001529275">
    <property type="component" value="Unassembled WGS sequence"/>
</dbReference>
<feature type="domain" description="ABC-2 type transporter transmembrane" evidence="6">
    <location>
        <begin position="16"/>
        <end position="163"/>
    </location>
</feature>
<feature type="transmembrane region" description="Helical" evidence="5">
    <location>
        <begin position="720"/>
        <end position="739"/>
    </location>
</feature>
<evidence type="ECO:0000256" key="2">
    <source>
        <dbReference type="ARBA" id="ARBA00022692"/>
    </source>
</evidence>
<evidence type="ECO:0000256" key="3">
    <source>
        <dbReference type="ARBA" id="ARBA00022989"/>
    </source>
</evidence>
<dbReference type="RefSeq" id="WP_289527204.1">
    <property type="nucleotide sequence ID" value="NZ_JAUDCK010000004.1"/>
</dbReference>
<evidence type="ECO:0000259" key="6">
    <source>
        <dbReference type="Pfam" id="PF12698"/>
    </source>
</evidence>
<reference evidence="8" key="1">
    <citation type="submission" date="2023-06" db="EMBL/GenBank/DDBJ databases">
        <title>Identification and characterization of horizontal gene transfer across gut microbiota members of farm animals based on homology search.</title>
        <authorList>
            <person name="Zeman M."/>
            <person name="Kubasova T."/>
            <person name="Jahodarova E."/>
            <person name="Nykrynova M."/>
            <person name="Rychlik I."/>
        </authorList>
    </citation>
    <scope>NUCLEOTIDE SEQUENCE [LARGE SCALE GENOMIC DNA]</scope>
    <source>
        <strain evidence="8">ET341</strain>
    </source>
</reference>
<keyword evidence="4 5" id="KW-0472">Membrane</keyword>
<dbReference type="Gene3D" id="1.10.287.950">
    <property type="entry name" value="Methyl-accepting chemotaxis protein"/>
    <property type="match status" value="1"/>
</dbReference>
<feature type="transmembrane region" description="Helical" evidence="5">
    <location>
        <begin position="693"/>
        <end position="713"/>
    </location>
</feature>
<comment type="subcellular location">
    <subcellularLocation>
        <location evidence="1">Membrane</location>
        <topology evidence="1">Multi-pass membrane protein</topology>
    </subcellularLocation>
</comment>
<feature type="transmembrane region" description="Helical" evidence="5">
    <location>
        <begin position="12"/>
        <end position="38"/>
    </location>
</feature>
<gene>
    <name evidence="7" type="ORF">QUV98_02090</name>
</gene>
<feature type="transmembrane region" description="Helical" evidence="5">
    <location>
        <begin position="661"/>
        <end position="681"/>
    </location>
</feature>
<dbReference type="InterPro" id="IPR023908">
    <property type="entry name" value="xxxLxxG_rpt"/>
</dbReference>
<evidence type="ECO:0000256" key="1">
    <source>
        <dbReference type="ARBA" id="ARBA00004141"/>
    </source>
</evidence>
<keyword evidence="3 5" id="KW-1133">Transmembrane helix</keyword>
<keyword evidence="2 5" id="KW-0812">Transmembrane</keyword>
<protein>
    <submittedName>
        <fullName evidence="7">YhgE/Pip domain-containing protein</fullName>
    </submittedName>
</protein>
<dbReference type="PANTHER" id="PTHR43077">
    <property type="entry name" value="TRANSPORT PERMEASE YVFS-RELATED"/>
    <property type="match status" value="1"/>
</dbReference>
<reference evidence="7 8" key="2">
    <citation type="submission" date="2023-06" db="EMBL/GenBank/DDBJ databases">
        <authorList>
            <person name="Zeman M."/>
            <person name="Kubasova T."/>
            <person name="Jahodarova E."/>
            <person name="Nykrynova M."/>
            <person name="Rychlik I."/>
        </authorList>
    </citation>
    <scope>NUCLEOTIDE SEQUENCE [LARGE SCALE GENOMIC DNA]</scope>
    <source>
        <strain evidence="7 8">ET341</strain>
    </source>
</reference>
<dbReference type="NCBIfam" id="TIGR03057">
    <property type="entry name" value="xxxLxxG_by_4"/>
    <property type="match status" value="3"/>
</dbReference>
<feature type="transmembrane region" description="Helical" evidence="5">
    <location>
        <begin position="620"/>
        <end position="640"/>
    </location>
</feature>
<feature type="transmembrane region" description="Helical" evidence="5">
    <location>
        <begin position="777"/>
        <end position="795"/>
    </location>
</feature>
<dbReference type="InterPro" id="IPR013525">
    <property type="entry name" value="ABC2_TM"/>
</dbReference>
<dbReference type="InterPro" id="IPR017501">
    <property type="entry name" value="Phage_infect_YhgE_C"/>
</dbReference>
<sequence length="815" mass="89430">MLKQEWKNIFHHTWIKVVLVAIILIPSLYACIFLGSMWDPYGNTDKIPVAVVNHDQAVDYGNSTLNVGEELVDRLQENQSMNFQCVDEGKAQDGLKNGQYYMIISIPEDFSKNATTLLDQQPQKMKLQYITNPGSNYIASKMDDSAIEKIKEEVSQTVTKTYAKTIFEQVGTLTDGLKEAQDGTSQLVDGSQQLTDGNQLISDNLQVLASSSLTFDDGVQTLSQGLKDYTDGVLTVHDGVYSLKTGLDTFNDSTKPLNDGVQQLAMGSSSLNEGLQKYTDGVLQTYQGTQKLIENNEALNNGIDSLNQGVHQLVDGNKQVLQGLTQLDQQLKNNLSSDHMNKISSANQANDSLNQATTLLNQILTTNPTIAQIWMNRSLSMDEANLIAKDNQTAQYLLTHYSYTELVKTVTSGNQEAINQLSSGLTQVYENTQKLEAGSQKVQTGLESLNNSVKETLKPGFETYMNGVTQVYGGLETLNSQSQALLDGGQQMNDGLLALQKQTPALIDGIQQLDQGAKALYEGTSKIVSNNDALISGSAKLSDGSTQIKDGSQQLSDGSQTLGSGLQTLQNGLETLDESLADGVKKASLDIDDKTLDMMSAPVETSHQEISVVENNGHAMAPYMMSVALYVAALALTLMYPIREGIKQASSPVKYWLSKASVMYSISTLAAIVLITSLRWICGFEPQQLLMTYLFAIIVSAAFMSLVMLLSLTTGYIGEFLLLVFMIINLGGSAGTYPLETSGIFYKLIHPFVPYTYSVNGFRKVISMTNMSIINEMMIFIGILIICSFLTILYYRFKNKKDQHLIPQAFEKVND</sequence>
<evidence type="ECO:0000313" key="7">
    <source>
        <dbReference type="EMBL" id="MDM8195102.1"/>
    </source>
</evidence>
<dbReference type="NCBIfam" id="TIGR03062">
    <property type="entry name" value="pip_yhgE_Cterm"/>
    <property type="match status" value="1"/>
</dbReference>
<organism evidence="7 8">
    <name type="scientific">Massilimicrobiota timonensis</name>
    <dbReference type="NCBI Taxonomy" id="1776392"/>
    <lineage>
        <taxon>Bacteria</taxon>
        <taxon>Bacillati</taxon>
        <taxon>Bacillota</taxon>
        <taxon>Erysipelotrichia</taxon>
        <taxon>Erysipelotrichales</taxon>
        <taxon>Erysipelotrichaceae</taxon>
        <taxon>Massilimicrobiota</taxon>
    </lineage>
</organism>
<dbReference type="NCBIfam" id="TIGR03061">
    <property type="entry name" value="pip_yhgE_Nterm"/>
    <property type="match status" value="1"/>
</dbReference>
<dbReference type="Pfam" id="PF12698">
    <property type="entry name" value="ABC2_membrane_3"/>
    <property type="match status" value="1"/>
</dbReference>
<dbReference type="InterPro" id="IPR051328">
    <property type="entry name" value="T7SS_ABC-Transporter"/>
</dbReference>
<name>A0ABT7UHY5_9FIRM</name>
<evidence type="ECO:0000256" key="5">
    <source>
        <dbReference type="SAM" id="Phobius"/>
    </source>
</evidence>
<comment type="caution">
    <text evidence="7">The sequence shown here is derived from an EMBL/GenBank/DDBJ whole genome shotgun (WGS) entry which is preliminary data.</text>
</comment>
<keyword evidence="8" id="KW-1185">Reference proteome</keyword>
<dbReference type="PROSITE" id="PS51257">
    <property type="entry name" value="PROKAR_LIPOPROTEIN"/>
    <property type="match status" value="1"/>
</dbReference>
<dbReference type="EMBL" id="JAUDCK010000004">
    <property type="protein sequence ID" value="MDM8195102.1"/>
    <property type="molecule type" value="Genomic_DNA"/>
</dbReference>